<gene>
    <name evidence="2" type="ORF">D9611_011699</name>
</gene>
<feature type="region of interest" description="Disordered" evidence="1">
    <location>
        <begin position="25"/>
        <end position="54"/>
    </location>
</feature>
<reference evidence="2 3" key="1">
    <citation type="journal article" date="2020" name="ISME J.">
        <title>Uncovering the hidden diversity of litter-decomposition mechanisms in mushroom-forming fungi.</title>
        <authorList>
            <person name="Floudas D."/>
            <person name="Bentzer J."/>
            <person name="Ahren D."/>
            <person name="Johansson T."/>
            <person name="Persson P."/>
            <person name="Tunlid A."/>
        </authorList>
    </citation>
    <scope>NUCLEOTIDE SEQUENCE [LARGE SCALE GENOMIC DNA]</scope>
    <source>
        <strain evidence="2 3">CBS 175.51</strain>
    </source>
</reference>
<dbReference type="Proteomes" id="UP000541558">
    <property type="component" value="Unassembled WGS sequence"/>
</dbReference>
<evidence type="ECO:0000256" key="1">
    <source>
        <dbReference type="SAM" id="MobiDB-lite"/>
    </source>
</evidence>
<dbReference type="Gene3D" id="3.80.10.10">
    <property type="entry name" value="Ribonuclease Inhibitor"/>
    <property type="match status" value="1"/>
</dbReference>
<dbReference type="EMBL" id="JAACJK010000063">
    <property type="protein sequence ID" value="KAF5335417.1"/>
    <property type="molecule type" value="Genomic_DNA"/>
</dbReference>
<accession>A0A8H5C568</accession>
<dbReference type="OrthoDB" id="3217549at2759"/>
<comment type="caution">
    <text evidence="2">The sequence shown here is derived from an EMBL/GenBank/DDBJ whole genome shotgun (WGS) entry which is preliminary data.</text>
</comment>
<organism evidence="2 3">
    <name type="scientific">Ephemerocybe angulata</name>
    <dbReference type="NCBI Taxonomy" id="980116"/>
    <lineage>
        <taxon>Eukaryota</taxon>
        <taxon>Fungi</taxon>
        <taxon>Dikarya</taxon>
        <taxon>Basidiomycota</taxon>
        <taxon>Agaricomycotina</taxon>
        <taxon>Agaricomycetes</taxon>
        <taxon>Agaricomycetidae</taxon>
        <taxon>Agaricales</taxon>
        <taxon>Agaricineae</taxon>
        <taxon>Psathyrellaceae</taxon>
        <taxon>Ephemerocybe</taxon>
    </lineage>
</organism>
<protein>
    <recommendedName>
        <fullName evidence="4">F-box domain-containing protein</fullName>
    </recommendedName>
</protein>
<proteinExistence type="predicted"/>
<evidence type="ECO:0008006" key="4">
    <source>
        <dbReference type="Google" id="ProtNLM"/>
    </source>
</evidence>
<evidence type="ECO:0000313" key="3">
    <source>
        <dbReference type="Proteomes" id="UP000541558"/>
    </source>
</evidence>
<name>A0A8H5C568_9AGAR</name>
<evidence type="ECO:0000313" key="2">
    <source>
        <dbReference type="EMBL" id="KAF5335417.1"/>
    </source>
</evidence>
<dbReference type="InterPro" id="IPR032675">
    <property type="entry name" value="LRR_dom_sf"/>
</dbReference>
<dbReference type="AlphaFoldDB" id="A0A8H5C568"/>
<dbReference type="SUPFAM" id="SSF52047">
    <property type="entry name" value="RNI-like"/>
    <property type="match status" value="1"/>
</dbReference>
<sequence length="518" mass="58143">MIPSIPPELLLTIFELAVHTPFDPEVQPPSLETSSSLDDLIIGKPPPSTEASIGTTSARIHIDANYPESQLESGIIAHETNPFTPLDISHVCRDWREIAFSSPELWSSIYVADGHLSTVHLLQLWLQNSGSRPLDLVFRETNGDISQSNTIVEMLKVAAAHSRRWRSFKLRLRRGRLWMNKVMEALGGIETPLLETLAFNFSIDSNQGSPPFNDAWIPLITNSPQLQELQMWSSMDHSKDFLLAVPFHRLTTITLPMVSFQRDSLFLNSLRRCEVLETLTISLNLGHSYPSSSDATVSIPSLRHLNLIGSSPICNLLLNLHLPSLISLSLHTRYYDMQLNARRLGNDVYMALEDFFTRSQCHLRSFKIRDEEVDFEGRLLSLLHHPGLRGLGELRVGSTVGERTLEWLGGGDPTSTPPFQDLKHIHLEAFAADPKILSATVVAMTGSRIRGNGLLRSLTVGFLSETQLIYETRAWNGLVADRGGLGVDKVFYFASNAERARRLRGEFLYRDFSLIQGW</sequence>
<keyword evidence="3" id="KW-1185">Reference proteome</keyword>